<proteinExistence type="predicted"/>
<dbReference type="HOGENOM" id="CLU_2937424_0_0_10"/>
<reference evidence="1 2" key="1">
    <citation type="submission" date="2011-03" db="EMBL/GenBank/DDBJ databases">
        <authorList>
            <person name="Weinstock G."/>
            <person name="Sodergren E."/>
            <person name="Clifton S."/>
            <person name="Fulton L."/>
            <person name="Fulton B."/>
            <person name="Courtney L."/>
            <person name="Fronick C."/>
            <person name="Harrison M."/>
            <person name="Strong C."/>
            <person name="Farmer C."/>
            <person name="Delahaunty K."/>
            <person name="Markovic C."/>
            <person name="Hall O."/>
            <person name="Minx P."/>
            <person name="Tomlinson C."/>
            <person name="Mitreva M."/>
            <person name="Hou S."/>
            <person name="Chen J."/>
            <person name="Wollam A."/>
            <person name="Pepin K.H."/>
            <person name="Johnson M."/>
            <person name="Bhonagiri V."/>
            <person name="Zhang X."/>
            <person name="Suruliraj S."/>
            <person name="Warren W."/>
            <person name="Chinwalla A."/>
            <person name="Mardis E.R."/>
            <person name="Wilson R.K."/>
        </authorList>
    </citation>
    <scope>NUCLEOTIDE SEQUENCE [LARGE SCALE GENOMIC DNA]</scope>
    <source>
        <strain evidence="1 2">YIT 11840</strain>
    </source>
</reference>
<dbReference type="AlphaFoldDB" id="G5STE1"/>
<evidence type="ECO:0000313" key="2">
    <source>
        <dbReference type="Proteomes" id="UP000003598"/>
    </source>
</evidence>
<dbReference type="STRING" id="762968.HMPREF9441_02644"/>
<evidence type="ECO:0000313" key="1">
    <source>
        <dbReference type="EMBL" id="EHG99514.1"/>
    </source>
</evidence>
<sequence>MKYEAYRCFMLPMFLASYRGGEACSSCGLKAMYLRDGRIHDWEPYGKSVSPCFIFMPLQK</sequence>
<dbReference type="Proteomes" id="UP000003598">
    <property type="component" value="Unassembled WGS sequence"/>
</dbReference>
<protein>
    <submittedName>
        <fullName evidence="1">Uncharacterized protein</fullName>
    </submittedName>
</protein>
<comment type="caution">
    <text evidence="1">The sequence shown here is derived from an EMBL/GenBank/DDBJ whole genome shotgun (WGS) entry which is preliminary data.</text>
</comment>
<gene>
    <name evidence="1" type="ORF">HMPREF9441_02644</name>
</gene>
<organism evidence="1 2">
    <name type="scientific">Paraprevotella clara YIT 11840</name>
    <dbReference type="NCBI Taxonomy" id="762968"/>
    <lineage>
        <taxon>Bacteria</taxon>
        <taxon>Pseudomonadati</taxon>
        <taxon>Bacteroidota</taxon>
        <taxon>Bacteroidia</taxon>
        <taxon>Bacteroidales</taxon>
        <taxon>Prevotellaceae</taxon>
        <taxon>Paraprevotella</taxon>
    </lineage>
</organism>
<keyword evidence="2" id="KW-1185">Reference proteome</keyword>
<dbReference type="EMBL" id="AFFY01000038">
    <property type="protein sequence ID" value="EHG99514.1"/>
    <property type="molecule type" value="Genomic_DNA"/>
</dbReference>
<name>G5STE1_9BACT</name>
<accession>G5STE1</accession>